<evidence type="ECO:0000259" key="4">
    <source>
        <dbReference type="PROSITE" id="PS51464"/>
    </source>
</evidence>
<dbReference type="GO" id="GO:0006047">
    <property type="term" value="P:UDP-N-acetylglucosamine metabolic process"/>
    <property type="evidence" value="ECO:0007669"/>
    <property type="project" value="TreeGrafter"/>
</dbReference>
<gene>
    <name evidence="5" type="ORF">AVDCRST_MAG73-3990</name>
</gene>
<evidence type="ECO:0000313" key="5">
    <source>
        <dbReference type="EMBL" id="CAA9564000.1"/>
    </source>
</evidence>
<evidence type="ECO:0000256" key="1">
    <source>
        <dbReference type="ARBA" id="ARBA00001031"/>
    </source>
</evidence>
<dbReference type="GO" id="GO:0097367">
    <property type="term" value="F:carbohydrate derivative binding"/>
    <property type="evidence" value="ECO:0007669"/>
    <property type="project" value="InterPro"/>
</dbReference>
<dbReference type="InterPro" id="IPR001347">
    <property type="entry name" value="SIS_dom"/>
</dbReference>
<dbReference type="PANTHER" id="PTHR10937">
    <property type="entry name" value="GLUCOSAMINE--FRUCTOSE-6-PHOSPHATE AMINOTRANSFERASE, ISOMERIZING"/>
    <property type="match status" value="1"/>
</dbReference>
<dbReference type="PANTHER" id="PTHR10937:SF0">
    <property type="entry name" value="GLUTAMINE--FRUCTOSE-6-PHOSPHATE TRANSAMINASE (ISOMERIZING)"/>
    <property type="match status" value="1"/>
</dbReference>
<evidence type="ECO:0000256" key="3">
    <source>
        <dbReference type="ARBA" id="ARBA00016090"/>
    </source>
</evidence>
<dbReference type="EMBL" id="CADCWE010000259">
    <property type="protein sequence ID" value="CAA9564000.1"/>
    <property type="molecule type" value="Genomic_DNA"/>
</dbReference>
<dbReference type="GO" id="GO:0006002">
    <property type="term" value="P:fructose 6-phosphate metabolic process"/>
    <property type="evidence" value="ECO:0007669"/>
    <property type="project" value="TreeGrafter"/>
</dbReference>
<feature type="domain" description="SIS" evidence="4">
    <location>
        <begin position="201"/>
        <end position="342"/>
    </location>
</feature>
<dbReference type="GO" id="GO:0004360">
    <property type="term" value="F:glutamine-fructose-6-phosphate transaminase (isomerizing) activity"/>
    <property type="evidence" value="ECO:0007669"/>
    <property type="project" value="UniProtKB-EC"/>
</dbReference>
<organism evidence="5">
    <name type="scientific">uncultured Thermomicrobiales bacterium</name>
    <dbReference type="NCBI Taxonomy" id="1645740"/>
    <lineage>
        <taxon>Bacteria</taxon>
        <taxon>Pseudomonadati</taxon>
        <taxon>Thermomicrobiota</taxon>
        <taxon>Thermomicrobia</taxon>
        <taxon>Thermomicrobiales</taxon>
        <taxon>environmental samples</taxon>
    </lineage>
</organism>
<reference evidence="5" key="1">
    <citation type="submission" date="2020-02" db="EMBL/GenBank/DDBJ databases">
        <authorList>
            <person name="Meier V. D."/>
        </authorList>
    </citation>
    <scope>NUCLEOTIDE SEQUENCE</scope>
    <source>
        <strain evidence="5">AVDCRST_MAG73</strain>
    </source>
</reference>
<comment type="catalytic activity">
    <reaction evidence="1">
        <text>D-fructose 6-phosphate + L-glutamine = D-glucosamine 6-phosphate + L-glutamate</text>
        <dbReference type="Rhea" id="RHEA:13237"/>
        <dbReference type="ChEBI" id="CHEBI:29985"/>
        <dbReference type="ChEBI" id="CHEBI:58359"/>
        <dbReference type="ChEBI" id="CHEBI:58725"/>
        <dbReference type="ChEBI" id="CHEBI:61527"/>
        <dbReference type="EC" id="2.6.1.16"/>
    </reaction>
</comment>
<name>A0A6J4UZW5_9BACT</name>
<dbReference type="EC" id="2.6.1.16" evidence="2"/>
<dbReference type="InterPro" id="IPR046348">
    <property type="entry name" value="SIS_dom_sf"/>
</dbReference>
<protein>
    <recommendedName>
        <fullName evidence="3">Glutamine--fructose-6-phosphate aminotransferase [isomerizing]</fullName>
        <ecNumber evidence="2">2.6.1.16</ecNumber>
    </recommendedName>
</protein>
<evidence type="ECO:0000256" key="2">
    <source>
        <dbReference type="ARBA" id="ARBA00012916"/>
    </source>
</evidence>
<dbReference type="CDD" id="cd05009">
    <property type="entry name" value="SIS_GlmS_GlmD_2"/>
    <property type="match status" value="1"/>
</dbReference>
<feature type="domain" description="SIS" evidence="4">
    <location>
        <begin position="38"/>
        <end position="171"/>
    </location>
</feature>
<dbReference type="Gene3D" id="3.40.50.10490">
    <property type="entry name" value="Glucose-6-phosphate isomerase like protein, domain 1"/>
    <property type="match status" value="2"/>
</dbReference>
<dbReference type="GO" id="GO:0006487">
    <property type="term" value="P:protein N-linked glycosylation"/>
    <property type="evidence" value="ECO:0007669"/>
    <property type="project" value="TreeGrafter"/>
</dbReference>
<dbReference type="AlphaFoldDB" id="A0A6J4UZW5"/>
<accession>A0A6J4UZW5</accession>
<sequence length="358" mass="36939">MTDSVPNPTTDSAMYTTMHGQPEALQRVLAEGWEPATAAARLIGRRRVTLTGIGTSFHAALVGSWLLRAAGLDARAVSSFDLATYPESYPLGADDAVIVLAHTGVKRFSGAAMARATAAGATVLSVGSQTADHPGSALVLRTTARETSAAYTASHLAAMTVLAQVATAIGEEAGTAGVADFREALTALPDLVAGVLAREGEVLSVAAGAVERRIYAAAAGPNEATALEAVIKVREAAYGWIDALALEQFLHGPMVAVNAGDLAILVHVSGAGAARTAEVAAVLDGFGADLWLVGQPVAAIPEATVFALPDLPETLSPLLAVVPMQLFAYHQAASRGIHPDTFRRDDPVYKEAFGRITL</sequence>
<dbReference type="InterPro" id="IPR035490">
    <property type="entry name" value="GlmS/FrlB_SIS"/>
</dbReference>
<proteinExistence type="predicted"/>
<dbReference type="PROSITE" id="PS51464">
    <property type="entry name" value="SIS"/>
    <property type="match status" value="2"/>
</dbReference>
<dbReference type="SUPFAM" id="SSF53697">
    <property type="entry name" value="SIS domain"/>
    <property type="match status" value="1"/>
</dbReference>